<keyword evidence="9" id="KW-0472">Membrane</keyword>
<evidence type="ECO:0000256" key="7">
    <source>
        <dbReference type="ARBA" id="ARBA00022989"/>
    </source>
</evidence>
<evidence type="ECO:0000256" key="4">
    <source>
        <dbReference type="ARBA" id="ARBA00022692"/>
    </source>
</evidence>
<proteinExistence type="inferred from homology"/>
<dbReference type="PANTHER" id="PTHR34944:SF2">
    <property type="entry name" value="MITOCHONDRIAL IMPORT RECEPTOR SUBUNIT TOM7"/>
    <property type="match status" value="1"/>
</dbReference>
<dbReference type="Proteomes" id="UP000189513">
    <property type="component" value="Unassembled WGS sequence"/>
</dbReference>
<dbReference type="GO" id="GO:0030150">
    <property type="term" value="P:protein import into mitochondrial matrix"/>
    <property type="evidence" value="ECO:0007669"/>
    <property type="project" value="InterPro"/>
</dbReference>
<dbReference type="STRING" id="36022.A0A1V2LBJ1"/>
<keyword evidence="4" id="KW-0812">Transmembrane</keyword>
<evidence type="ECO:0000313" key="10">
    <source>
        <dbReference type="EMBL" id="ONH69233.1"/>
    </source>
</evidence>
<accession>A0A1V2LBJ1</accession>
<evidence type="ECO:0000256" key="9">
    <source>
        <dbReference type="ARBA" id="ARBA00023136"/>
    </source>
</evidence>
<dbReference type="VEuPathDB" id="FungiDB:BON22_1031"/>
<dbReference type="Pfam" id="PF08038">
    <property type="entry name" value="Tom7"/>
    <property type="match status" value="1"/>
</dbReference>
<dbReference type="EMBL" id="MPUK01000002">
    <property type="protein sequence ID" value="ONH69233.1"/>
    <property type="molecule type" value="Genomic_DNA"/>
</dbReference>
<evidence type="ECO:0000256" key="1">
    <source>
        <dbReference type="ARBA" id="ARBA00004572"/>
    </source>
</evidence>
<keyword evidence="6" id="KW-0653">Protein transport</keyword>
<comment type="similarity">
    <text evidence="2">Belongs to the Tom7 family.</text>
</comment>
<dbReference type="GO" id="GO:0005742">
    <property type="term" value="C:mitochondrial outer membrane translocase complex"/>
    <property type="evidence" value="ECO:0007669"/>
    <property type="project" value="InterPro"/>
</dbReference>
<dbReference type="OMA" id="IMRVFEW"/>
<dbReference type="AlphaFoldDB" id="A0A1V2LBJ1"/>
<comment type="caution">
    <text evidence="10">The sequence shown here is derived from an EMBL/GenBank/DDBJ whole genome shotgun (WGS) entry which is preliminary data.</text>
</comment>
<reference evidence="11" key="1">
    <citation type="journal article" date="2017" name="Genome Announc.">
        <title>Genome sequences of Cyberlindnera fabianii 65, Pichia kudriavzevii 129, and Saccharomyces cerevisiae 131 isolated from fermented masau fruits in Zimbabwe.</title>
        <authorList>
            <person name="van Rijswijck I.M.H."/>
            <person name="Derks M.F.L."/>
            <person name="Abee T."/>
            <person name="de Ridder D."/>
            <person name="Smid E.J."/>
        </authorList>
    </citation>
    <scope>NUCLEOTIDE SEQUENCE [LARGE SCALE GENOMIC DNA]</scope>
    <source>
        <strain evidence="11">65</strain>
    </source>
</reference>
<name>A0A1V2LBJ1_CYBFA</name>
<keyword evidence="5" id="KW-1000">Mitochondrion outer membrane</keyword>
<evidence type="ECO:0000256" key="5">
    <source>
        <dbReference type="ARBA" id="ARBA00022787"/>
    </source>
</evidence>
<comment type="subcellular location">
    <subcellularLocation>
        <location evidence="1">Mitochondrion outer membrane</location>
        <topology evidence="1">Single-pass membrane protein</topology>
    </subcellularLocation>
</comment>
<keyword evidence="10" id="KW-0675">Receptor</keyword>
<keyword evidence="8" id="KW-0496">Mitochondrion</keyword>
<sequence length="75" mass="8594">MGFSLSDESKNITYFPTLLHRTETNNIKKERITRVLESARVVAHYGWIPFVLYLGWVQTPNRPPLLALLSPLPSV</sequence>
<dbReference type="GO" id="GO:0045040">
    <property type="term" value="P:protein insertion into mitochondrial outer membrane"/>
    <property type="evidence" value="ECO:0007669"/>
    <property type="project" value="TreeGrafter"/>
</dbReference>
<evidence type="ECO:0000256" key="8">
    <source>
        <dbReference type="ARBA" id="ARBA00023128"/>
    </source>
</evidence>
<evidence type="ECO:0000313" key="11">
    <source>
        <dbReference type="Proteomes" id="UP000189513"/>
    </source>
</evidence>
<evidence type="ECO:0000256" key="3">
    <source>
        <dbReference type="ARBA" id="ARBA00022448"/>
    </source>
</evidence>
<evidence type="ECO:0000256" key="6">
    <source>
        <dbReference type="ARBA" id="ARBA00022927"/>
    </source>
</evidence>
<dbReference type="InterPro" id="IPR012621">
    <property type="entry name" value="Tom7"/>
</dbReference>
<keyword evidence="3" id="KW-0813">Transport</keyword>
<keyword evidence="7" id="KW-1133">Transmembrane helix</keyword>
<evidence type="ECO:0000256" key="2">
    <source>
        <dbReference type="ARBA" id="ARBA00010917"/>
    </source>
</evidence>
<keyword evidence="11" id="KW-1185">Reference proteome</keyword>
<gene>
    <name evidence="10" type="ORF">BON22_1031</name>
</gene>
<organism evidence="10 11">
    <name type="scientific">Cyberlindnera fabianii</name>
    <name type="common">Yeast</name>
    <name type="synonym">Hansenula fabianii</name>
    <dbReference type="NCBI Taxonomy" id="36022"/>
    <lineage>
        <taxon>Eukaryota</taxon>
        <taxon>Fungi</taxon>
        <taxon>Dikarya</taxon>
        <taxon>Ascomycota</taxon>
        <taxon>Saccharomycotina</taxon>
        <taxon>Saccharomycetes</taxon>
        <taxon>Phaffomycetales</taxon>
        <taxon>Phaffomycetaceae</taxon>
        <taxon>Cyberlindnera</taxon>
    </lineage>
</organism>
<protein>
    <submittedName>
        <fullName evidence="10">Mitochondrial import receptor subunit TOM7</fullName>
    </submittedName>
</protein>
<dbReference type="PANTHER" id="PTHR34944">
    <property type="entry name" value="MITOCHONDRIAL IMPORT RECEPTOR SUBUNIT TOM7"/>
    <property type="match status" value="1"/>
</dbReference>